<protein>
    <submittedName>
        <fullName evidence="3">Predicted GPI-anchored protein 58</fullName>
    </submittedName>
</protein>
<organism evidence="2 3">
    <name type="scientific">Mustela putorius furo</name>
    <name type="common">European domestic ferret</name>
    <name type="synonym">Mustela furo</name>
    <dbReference type="NCBI Taxonomy" id="9669"/>
    <lineage>
        <taxon>Eukaryota</taxon>
        <taxon>Metazoa</taxon>
        <taxon>Chordata</taxon>
        <taxon>Craniata</taxon>
        <taxon>Vertebrata</taxon>
        <taxon>Euteleostomi</taxon>
        <taxon>Mammalia</taxon>
        <taxon>Eutheria</taxon>
        <taxon>Laurasiatheria</taxon>
        <taxon>Carnivora</taxon>
        <taxon>Caniformia</taxon>
        <taxon>Musteloidea</taxon>
        <taxon>Mustelidae</taxon>
        <taxon>Mustelinae</taxon>
        <taxon>Mustela</taxon>
    </lineage>
</organism>
<feature type="compositionally biased region" description="Basic residues" evidence="1">
    <location>
        <begin position="166"/>
        <end position="175"/>
    </location>
</feature>
<dbReference type="Proteomes" id="UP000000715">
    <property type="component" value="Unplaced"/>
</dbReference>
<feature type="compositionally biased region" description="Low complexity" evidence="1">
    <location>
        <begin position="41"/>
        <end position="52"/>
    </location>
</feature>
<feature type="compositionally biased region" description="Basic and acidic residues" evidence="1">
    <location>
        <begin position="135"/>
        <end position="145"/>
    </location>
</feature>
<keyword evidence="2" id="KW-1185">Reference proteome</keyword>
<feature type="region of interest" description="Disordered" evidence="1">
    <location>
        <begin position="230"/>
        <end position="255"/>
    </location>
</feature>
<gene>
    <name evidence="3" type="primary">LOC123388843</name>
</gene>
<sequence length="255" mass="27149">MGGGGGGDERAAAPAPPVPLRPPHSPALIRRACPRRRSARVRATAAAEPSSPRRGHGGRRRAGRLPPPSPQRSPVGARVPGGGGGLRKRFRFKRGSRESPGTTREDARAPSPAVGARPRRSPRPAPSPPLPSALEADRRPRREVPCQRGPAQSVGSGSGPGVALHAGRRGSHRPRGWKEAQRLDALPLPLPRPPPLPGLSWDESAVRFCLAETSLTRSMLAKIKEMQRFQETESLVPSRRSVADAGDRSLTACPK</sequence>
<name>A0A8U0USR3_MUSPF</name>
<feature type="compositionally biased region" description="Pro residues" evidence="1">
    <location>
        <begin position="14"/>
        <end position="25"/>
    </location>
</feature>
<evidence type="ECO:0000313" key="3">
    <source>
        <dbReference type="RefSeq" id="XP_044925061.1"/>
    </source>
</evidence>
<accession>A0A8U0USR3</accession>
<evidence type="ECO:0000313" key="2">
    <source>
        <dbReference type="Proteomes" id="UP000000715"/>
    </source>
</evidence>
<reference evidence="3" key="1">
    <citation type="submission" date="2025-08" db="UniProtKB">
        <authorList>
            <consortium name="RefSeq"/>
        </authorList>
    </citation>
    <scope>IDENTIFICATION</scope>
    <source>
        <tissue evidence="3">Brain</tissue>
    </source>
</reference>
<dbReference type="GeneID" id="123388843"/>
<proteinExistence type="predicted"/>
<evidence type="ECO:0000256" key="1">
    <source>
        <dbReference type="SAM" id="MobiDB-lite"/>
    </source>
</evidence>
<feature type="region of interest" description="Disordered" evidence="1">
    <location>
        <begin position="1"/>
        <end position="190"/>
    </location>
</feature>
<feature type="compositionally biased region" description="Basic residues" evidence="1">
    <location>
        <begin position="53"/>
        <end position="63"/>
    </location>
</feature>
<dbReference type="RefSeq" id="XP_044925061.1">
    <property type="nucleotide sequence ID" value="XM_045069126.1"/>
</dbReference>
<dbReference type="AlphaFoldDB" id="A0A8U0USR3"/>